<evidence type="ECO:0000256" key="8">
    <source>
        <dbReference type="ARBA" id="ARBA00023136"/>
    </source>
</evidence>
<keyword evidence="5 10" id="KW-0812">Transmembrane</keyword>
<keyword evidence="6" id="KW-0769">Symport</keyword>
<gene>
    <name evidence="12" type="ORF">GCM10023320_13540</name>
</gene>
<dbReference type="InterPro" id="IPR011701">
    <property type="entry name" value="MFS"/>
</dbReference>
<feature type="region of interest" description="Disordered" evidence="9">
    <location>
        <begin position="406"/>
        <end position="425"/>
    </location>
</feature>
<feature type="domain" description="Major facilitator superfamily (MFS) profile" evidence="11">
    <location>
        <begin position="1"/>
        <end position="402"/>
    </location>
</feature>
<dbReference type="Proteomes" id="UP001500804">
    <property type="component" value="Unassembled WGS sequence"/>
</dbReference>
<evidence type="ECO:0000256" key="4">
    <source>
        <dbReference type="ARBA" id="ARBA00022475"/>
    </source>
</evidence>
<evidence type="ECO:0000256" key="6">
    <source>
        <dbReference type="ARBA" id="ARBA00022847"/>
    </source>
</evidence>
<evidence type="ECO:0000313" key="13">
    <source>
        <dbReference type="Proteomes" id="UP001500804"/>
    </source>
</evidence>
<keyword evidence="7 10" id="KW-1133">Transmembrane helix</keyword>
<comment type="similarity">
    <text evidence="2">Belongs to the major facilitator superfamily. Metabolite:H+ Symporter (MHS) family (TC 2.A.1.6) family.</text>
</comment>
<dbReference type="InterPro" id="IPR020846">
    <property type="entry name" value="MFS_dom"/>
</dbReference>
<feature type="transmembrane region" description="Helical" evidence="10">
    <location>
        <begin position="380"/>
        <end position="398"/>
    </location>
</feature>
<dbReference type="InterPro" id="IPR005829">
    <property type="entry name" value="Sugar_transporter_CS"/>
</dbReference>
<evidence type="ECO:0000256" key="9">
    <source>
        <dbReference type="SAM" id="MobiDB-lite"/>
    </source>
</evidence>
<dbReference type="SUPFAM" id="SSF103473">
    <property type="entry name" value="MFS general substrate transporter"/>
    <property type="match status" value="1"/>
</dbReference>
<feature type="transmembrane region" description="Helical" evidence="10">
    <location>
        <begin position="33"/>
        <end position="56"/>
    </location>
</feature>
<feature type="transmembrane region" description="Helical" evidence="10">
    <location>
        <begin position="285"/>
        <end position="306"/>
    </location>
</feature>
<dbReference type="PANTHER" id="PTHR43528">
    <property type="entry name" value="ALPHA-KETOGLUTARATE PERMEASE"/>
    <property type="match status" value="1"/>
</dbReference>
<feature type="transmembrane region" description="Helical" evidence="10">
    <location>
        <begin position="220"/>
        <end position="241"/>
    </location>
</feature>
<feature type="transmembrane region" description="Helical" evidence="10">
    <location>
        <begin position="68"/>
        <end position="86"/>
    </location>
</feature>
<dbReference type="InterPro" id="IPR051084">
    <property type="entry name" value="H+-coupled_symporters"/>
</dbReference>
<feature type="transmembrane region" description="Helical" evidence="10">
    <location>
        <begin position="167"/>
        <end position="188"/>
    </location>
</feature>
<feature type="transmembrane region" description="Helical" evidence="10">
    <location>
        <begin position="351"/>
        <end position="374"/>
    </location>
</feature>
<dbReference type="InterPro" id="IPR036259">
    <property type="entry name" value="MFS_trans_sf"/>
</dbReference>
<keyword evidence="8 10" id="KW-0472">Membrane</keyword>
<evidence type="ECO:0000313" key="12">
    <source>
        <dbReference type="EMBL" id="GAA5115179.1"/>
    </source>
</evidence>
<dbReference type="Pfam" id="PF07690">
    <property type="entry name" value="MFS_1"/>
    <property type="match status" value="1"/>
</dbReference>
<sequence length="425" mass="44263">MIGHAVESYDFVIYGSSATVIARHFFPSDDPTLAILSTLAVYGIAFVVRPIGAIVFGSIGDRRGRRTALSAVVLIMAGSTAAIAVLPGYATAGIAAPLLLLCCRLAQGISMGAEYTSAASYVVEQAPADRRGLWVSAVNSATFVGSAFAALALLALQVLAPAAYADWTWRLAFLFGGVMALVGLYMRLRLEETTTFRALERMGEVSDRPVRDSLRDRRTFLLLFAVFALLAVVVHNLLGYFPTYLVATGGLAEGTVLTAGVVALLSCAAMCVLTGLLVDRFGRRPLLVVGVALAVAGSVPAYLLAGGGTLLSTLGAEILLVLPAAIVGMSATILAVEIVPPHIRATSTALAYNAAYAVFGGTAPILGALLTAWLGRLAPGAYITVLAVIALLVVVVAMPETRNRAVAEPEPVEDDEDSEVLRGVS</sequence>
<feature type="transmembrane region" description="Helical" evidence="10">
    <location>
        <begin position="133"/>
        <end position="155"/>
    </location>
</feature>
<feature type="transmembrane region" description="Helical" evidence="10">
    <location>
        <begin position="92"/>
        <end position="113"/>
    </location>
</feature>
<dbReference type="RefSeq" id="WP_345603930.1">
    <property type="nucleotide sequence ID" value="NZ_BAABJO010000004.1"/>
</dbReference>
<evidence type="ECO:0000256" key="7">
    <source>
        <dbReference type="ARBA" id="ARBA00022989"/>
    </source>
</evidence>
<protein>
    <submittedName>
        <fullName evidence="12">MFS transporter</fullName>
    </submittedName>
</protein>
<comment type="subcellular location">
    <subcellularLocation>
        <location evidence="1">Cell membrane</location>
        <topology evidence="1">Multi-pass membrane protein</topology>
    </subcellularLocation>
</comment>
<comment type="caution">
    <text evidence="12">The sequence shown here is derived from an EMBL/GenBank/DDBJ whole genome shotgun (WGS) entry which is preliminary data.</text>
</comment>
<dbReference type="Gene3D" id="1.20.1250.20">
    <property type="entry name" value="MFS general substrate transporter like domains"/>
    <property type="match status" value="1"/>
</dbReference>
<evidence type="ECO:0000256" key="2">
    <source>
        <dbReference type="ARBA" id="ARBA00008240"/>
    </source>
</evidence>
<dbReference type="EMBL" id="BAABJO010000004">
    <property type="protein sequence ID" value="GAA5115179.1"/>
    <property type="molecule type" value="Genomic_DNA"/>
</dbReference>
<keyword evidence="4" id="KW-1003">Cell membrane</keyword>
<dbReference type="PROSITE" id="PS50850">
    <property type="entry name" value="MFS"/>
    <property type="match status" value="1"/>
</dbReference>
<evidence type="ECO:0000256" key="1">
    <source>
        <dbReference type="ARBA" id="ARBA00004651"/>
    </source>
</evidence>
<keyword evidence="3" id="KW-0813">Transport</keyword>
<organism evidence="12 13">
    <name type="scientific">Pseudonocardia adelaidensis</name>
    <dbReference type="NCBI Taxonomy" id="648754"/>
    <lineage>
        <taxon>Bacteria</taxon>
        <taxon>Bacillati</taxon>
        <taxon>Actinomycetota</taxon>
        <taxon>Actinomycetes</taxon>
        <taxon>Pseudonocardiales</taxon>
        <taxon>Pseudonocardiaceae</taxon>
        <taxon>Pseudonocardia</taxon>
    </lineage>
</organism>
<feature type="transmembrane region" description="Helical" evidence="10">
    <location>
        <begin position="318"/>
        <end position="339"/>
    </location>
</feature>
<proteinExistence type="inferred from homology"/>
<reference evidence="13" key="1">
    <citation type="journal article" date="2019" name="Int. J. Syst. Evol. Microbiol.">
        <title>The Global Catalogue of Microorganisms (GCM) 10K type strain sequencing project: providing services to taxonomists for standard genome sequencing and annotation.</title>
        <authorList>
            <consortium name="The Broad Institute Genomics Platform"/>
            <consortium name="The Broad Institute Genome Sequencing Center for Infectious Disease"/>
            <person name="Wu L."/>
            <person name="Ma J."/>
        </authorList>
    </citation>
    <scope>NUCLEOTIDE SEQUENCE [LARGE SCALE GENOMIC DNA]</scope>
    <source>
        <strain evidence="13">JCM 18302</strain>
    </source>
</reference>
<name>A0ABP9NF90_9PSEU</name>
<keyword evidence="13" id="KW-1185">Reference proteome</keyword>
<dbReference type="PANTHER" id="PTHR43528:SF1">
    <property type="entry name" value="ALPHA-KETOGLUTARATE PERMEASE"/>
    <property type="match status" value="1"/>
</dbReference>
<accession>A0ABP9NF90</accession>
<feature type="transmembrane region" description="Helical" evidence="10">
    <location>
        <begin position="256"/>
        <end position="278"/>
    </location>
</feature>
<dbReference type="PROSITE" id="PS00216">
    <property type="entry name" value="SUGAR_TRANSPORT_1"/>
    <property type="match status" value="1"/>
</dbReference>
<evidence type="ECO:0000256" key="3">
    <source>
        <dbReference type="ARBA" id="ARBA00022448"/>
    </source>
</evidence>
<evidence type="ECO:0000256" key="10">
    <source>
        <dbReference type="SAM" id="Phobius"/>
    </source>
</evidence>
<evidence type="ECO:0000259" key="11">
    <source>
        <dbReference type="PROSITE" id="PS50850"/>
    </source>
</evidence>
<evidence type="ECO:0000256" key="5">
    <source>
        <dbReference type="ARBA" id="ARBA00022692"/>
    </source>
</evidence>